<dbReference type="Proteomes" id="UP001451303">
    <property type="component" value="Unassembled WGS sequence"/>
</dbReference>
<dbReference type="PANTHER" id="PTHR12649:SF11">
    <property type="entry name" value="PEPTIDYL-TRNA HYDROLASE 2, MITOCHONDRIAL"/>
    <property type="match status" value="1"/>
</dbReference>
<dbReference type="Pfam" id="PF01981">
    <property type="entry name" value="PTH2"/>
    <property type="match status" value="1"/>
</dbReference>
<gene>
    <name evidence="7" type="ORF">QR685DRAFT_525141</name>
</gene>
<sequence length="327" mass="36165">MHVIPLLPTRTAGAALRVRLDFPRQQRASVSVTRNHRFAFWTATTTATITDSRPRLLVIHQAPPYQHHRRPFTTKTTEITTALTTATMSDIPNAMPSMVILSTSMISLITGFVLGVYAIRGYLIPPELKEERRRNFQDPVESEESEVDEDDYILDHAPNWANGLEADQRQGLRARGAAAAEEKKKKKKQQEKAAPKLGLDPTEECKLVLVVRTDLGMTKGKIAAQCSHATLACYKRLFSAAQLEPLSLSARLLRQWERNGQAKIAVQTKTEDEMLELMAKARSLGVTAEVIQDAGRTQIASGSRTVLGVGPAPKSLVDEITGHLKLL</sequence>
<dbReference type="PANTHER" id="PTHR12649">
    <property type="entry name" value="PEPTIDYL-TRNA HYDROLASE 2"/>
    <property type="match status" value="1"/>
</dbReference>
<reference evidence="7 8" key="1">
    <citation type="submission" date="2023-09" db="EMBL/GenBank/DDBJ databases">
        <title>Multi-omics analysis of a traditional fermented food reveals byproduct-associated fungal strains for waste-to-food upcycling.</title>
        <authorList>
            <consortium name="Lawrence Berkeley National Laboratory"/>
            <person name="Rekdal V.M."/>
            <person name="Villalobos-Escobedo J.M."/>
            <person name="Rodriguez-Valeron N."/>
            <person name="Garcia M.O."/>
            <person name="Vasquez D.P."/>
            <person name="Damayanti I."/>
            <person name="Sorensen P.M."/>
            <person name="Baidoo E.E."/>
            <person name="De Carvalho A.C."/>
            <person name="Riley R."/>
            <person name="Lipzen A."/>
            <person name="He G."/>
            <person name="Yan M."/>
            <person name="Haridas S."/>
            <person name="Daum C."/>
            <person name="Yoshinaga Y."/>
            <person name="Ng V."/>
            <person name="Grigoriev I.V."/>
            <person name="Munk R."/>
            <person name="Nuraida L."/>
            <person name="Wijaya C.H."/>
            <person name="Morales P.-C."/>
            <person name="Keasling J.D."/>
        </authorList>
    </citation>
    <scope>NUCLEOTIDE SEQUENCE [LARGE SCALE GENOMIC DNA]</scope>
    <source>
        <strain evidence="7 8">FGSC 2613</strain>
    </source>
</reference>
<comment type="catalytic activity">
    <reaction evidence="4">
        <text>an N-acyl-L-alpha-aminoacyl-tRNA + H2O = an N-acyl-L-amino acid + a tRNA + H(+)</text>
        <dbReference type="Rhea" id="RHEA:54448"/>
        <dbReference type="Rhea" id="RHEA-COMP:10123"/>
        <dbReference type="Rhea" id="RHEA-COMP:13883"/>
        <dbReference type="ChEBI" id="CHEBI:15377"/>
        <dbReference type="ChEBI" id="CHEBI:15378"/>
        <dbReference type="ChEBI" id="CHEBI:59874"/>
        <dbReference type="ChEBI" id="CHEBI:78442"/>
        <dbReference type="ChEBI" id="CHEBI:138191"/>
        <dbReference type="EC" id="3.1.1.29"/>
    </reaction>
</comment>
<evidence type="ECO:0000256" key="1">
    <source>
        <dbReference type="ARBA" id="ARBA00013260"/>
    </source>
</evidence>
<dbReference type="Gene3D" id="3.40.1490.10">
    <property type="entry name" value="Bit1"/>
    <property type="match status" value="1"/>
</dbReference>
<dbReference type="NCBIfam" id="TIGR00283">
    <property type="entry name" value="arch_pth2"/>
    <property type="match status" value="1"/>
</dbReference>
<evidence type="ECO:0000313" key="8">
    <source>
        <dbReference type="Proteomes" id="UP001451303"/>
    </source>
</evidence>
<proteinExistence type="inferred from homology"/>
<dbReference type="SUPFAM" id="SSF102462">
    <property type="entry name" value="Peptidyl-tRNA hydrolase II"/>
    <property type="match status" value="1"/>
</dbReference>
<keyword evidence="6" id="KW-1133">Transmembrane helix</keyword>
<evidence type="ECO:0000256" key="5">
    <source>
        <dbReference type="SAM" id="MobiDB-lite"/>
    </source>
</evidence>
<dbReference type="InterPro" id="IPR002833">
    <property type="entry name" value="PTH2"/>
</dbReference>
<evidence type="ECO:0000313" key="7">
    <source>
        <dbReference type="EMBL" id="KAL0470988.1"/>
    </source>
</evidence>
<dbReference type="GO" id="GO:0016787">
    <property type="term" value="F:hydrolase activity"/>
    <property type="evidence" value="ECO:0007669"/>
    <property type="project" value="UniProtKB-KW"/>
</dbReference>
<keyword evidence="2 7" id="KW-0378">Hydrolase</keyword>
<feature type="transmembrane region" description="Helical" evidence="6">
    <location>
        <begin position="98"/>
        <end position="123"/>
    </location>
</feature>
<dbReference type="CDD" id="cd02430">
    <property type="entry name" value="PTH2"/>
    <property type="match status" value="1"/>
</dbReference>
<comment type="similarity">
    <text evidence="3">Belongs to the PTH2 family.</text>
</comment>
<evidence type="ECO:0000256" key="3">
    <source>
        <dbReference type="ARBA" id="ARBA00038050"/>
    </source>
</evidence>
<feature type="region of interest" description="Disordered" evidence="5">
    <location>
        <begin position="171"/>
        <end position="197"/>
    </location>
</feature>
<dbReference type="InterPro" id="IPR023476">
    <property type="entry name" value="Pep_tRNA_hydro_II_dom_sf"/>
</dbReference>
<evidence type="ECO:0000256" key="2">
    <source>
        <dbReference type="ARBA" id="ARBA00022801"/>
    </source>
</evidence>
<comment type="caution">
    <text evidence="7">The sequence shown here is derived from an EMBL/GenBank/DDBJ whole genome shotgun (WGS) entry which is preliminary data.</text>
</comment>
<organism evidence="7 8">
    <name type="scientific">Neurospora intermedia</name>
    <dbReference type="NCBI Taxonomy" id="5142"/>
    <lineage>
        <taxon>Eukaryota</taxon>
        <taxon>Fungi</taxon>
        <taxon>Dikarya</taxon>
        <taxon>Ascomycota</taxon>
        <taxon>Pezizomycotina</taxon>
        <taxon>Sordariomycetes</taxon>
        <taxon>Sordariomycetidae</taxon>
        <taxon>Sordariales</taxon>
        <taxon>Sordariaceae</taxon>
        <taxon>Neurospora</taxon>
    </lineage>
</organism>
<keyword evidence="6" id="KW-0812">Transmembrane</keyword>
<name>A0ABR3DGI8_NEUIN</name>
<protein>
    <recommendedName>
        <fullName evidence="1">peptidyl-tRNA hydrolase</fullName>
        <ecNumber evidence="1">3.1.1.29</ecNumber>
    </recommendedName>
</protein>
<keyword evidence="6" id="KW-0472">Membrane</keyword>
<accession>A0ABR3DGI8</accession>
<dbReference type="EMBL" id="JAVLET010000004">
    <property type="protein sequence ID" value="KAL0470988.1"/>
    <property type="molecule type" value="Genomic_DNA"/>
</dbReference>
<evidence type="ECO:0000256" key="6">
    <source>
        <dbReference type="SAM" id="Phobius"/>
    </source>
</evidence>
<keyword evidence="8" id="KW-1185">Reference proteome</keyword>
<dbReference type="EC" id="3.1.1.29" evidence="1"/>
<evidence type="ECO:0000256" key="4">
    <source>
        <dbReference type="ARBA" id="ARBA00048707"/>
    </source>
</evidence>